<dbReference type="CDD" id="cd03230">
    <property type="entry name" value="ABC_DR_subfamily_A"/>
    <property type="match status" value="1"/>
</dbReference>
<organism evidence="6 7">
    <name type="scientific">Ferrimonas sediminicola</name>
    <dbReference type="NCBI Taxonomy" id="2569538"/>
    <lineage>
        <taxon>Bacteria</taxon>
        <taxon>Pseudomonadati</taxon>
        <taxon>Pseudomonadota</taxon>
        <taxon>Gammaproteobacteria</taxon>
        <taxon>Alteromonadales</taxon>
        <taxon>Ferrimonadaceae</taxon>
        <taxon>Ferrimonas</taxon>
    </lineage>
</organism>
<keyword evidence="3" id="KW-0547">Nucleotide-binding</keyword>
<dbReference type="AlphaFoldDB" id="A0A4U1BG55"/>
<dbReference type="Pfam" id="PF00005">
    <property type="entry name" value="ABC_tran"/>
    <property type="match status" value="1"/>
</dbReference>
<protein>
    <submittedName>
        <fullName evidence="6">ABC transporter ATP-binding protein</fullName>
    </submittedName>
</protein>
<comment type="similarity">
    <text evidence="1">Belongs to the ABC transporter superfamily.</text>
</comment>
<dbReference type="PANTHER" id="PTHR43335:SF2">
    <property type="entry name" value="ABC TRANSPORTER, ATP-BINDING PROTEIN"/>
    <property type="match status" value="1"/>
</dbReference>
<evidence type="ECO:0000313" key="6">
    <source>
        <dbReference type="EMBL" id="TKB49410.1"/>
    </source>
</evidence>
<dbReference type="PROSITE" id="PS00211">
    <property type="entry name" value="ABC_TRANSPORTER_1"/>
    <property type="match status" value="1"/>
</dbReference>
<dbReference type="GO" id="GO:0005524">
    <property type="term" value="F:ATP binding"/>
    <property type="evidence" value="ECO:0007669"/>
    <property type="project" value="UniProtKB-KW"/>
</dbReference>
<feature type="domain" description="ABC transporter" evidence="5">
    <location>
        <begin position="5"/>
        <end position="230"/>
    </location>
</feature>
<dbReference type="InterPro" id="IPR027417">
    <property type="entry name" value="P-loop_NTPase"/>
</dbReference>
<evidence type="ECO:0000313" key="7">
    <source>
        <dbReference type="Proteomes" id="UP000305674"/>
    </source>
</evidence>
<dbReference type="PANTHER" id="PTHR43335">
    <property type="entry name" value="ABC TRANSPORTER, ATP-BINDING PROTEIN"/>
    <property type="match status" value="1"/>
</dbReference>
<keyword evidence="2" id="KW-0813">Transport</keyword>
<dbReference type="SUPFAM" id="SSF52540">
    <property type="entry name" value="P-loop containing nucleoside triphosphate hydrolases"/>
    <property type="match status" value="2"/>
</dbReference>
<reference evidence="6 7" key="1">
    <citation type="submission" date="2019-04" db="EMBL/GenBank/DDBJ databases">
        <authorList>
            <person name="Hwang J.C."/>
        </authorList>
    </citation>
    <scope>NUCLEOTIDE SEQUENCE [LARGE SCALE GENOMIC DNA]</scope>
    <source>
        <strain evidence="6 7">IMCC35001</strain>
    </source>
</reference>
<proteinExistence type="inferred from homology"/>
<dbReference type="Gene3D" id="3.40.50.300">
    <property type="entry name" value="P-loop containing nucleotide triphosphate hydrolases"/>
    <property type="match status" value="1"/>
</dbReference>
<dbReference type="InterPro" id="IPR017871">
    <property type="entry name" value="ABC_transporter-like_CS"/>
</dbReference>
<dbReference type="InterPro" id="IPR003593">
    <property type="entry name" value="AAA+_ATPase"/>
</dbReference>
<keyword evidence="7" id="KW-1185">Reference proteome</keyword>
<gene>
    <name evidence="6" type="ORF">FCL40_08745</name>
</gene>
<sequence length="301" mass="32595">MTLMIEARGLTKRYGSKTALDGVDLNLAANGSIALVGPNGAGKTTLMSLICGYLHPTSGHLRVLGDAPGSPALLGRIGALPQDAQLDPGFGVGLQLAHFAALQGLDKPKQEARRVLELVQLAETYDSLPQALSHGMRKRVIIAQALIGQPELVLLDEPTAGLDPANARAVRELVNRLRGECRFIISSHNLEELQKMCDTVLHIDHGRISNQLTVDDAGQEGALTLTLAPGTEDQQSVLAQVTGVRQVTRRDREEYLIRYDLGGHPDFDLELLTALKAARIPYRRLALGLSLEERLFTPEQS</sequence>
<dbReference type="RefSeq" id="WP_136852841.1">
    <property type="nucleotide sequence ID" value="NZ_SWCI01000004.1"/>
</dbReference>
<keyword evidence="4 6" id="KW-0067">ATP-binding</keyword>
<comment type="caution">
    <text evidence="6">The sequence shown here is derived from an EMBL/GenBank/DDBJ whole genome shotgun (WGS) entry which is preliminary data.</text>
</comment>
<evidence type="ECO:0000256" key="3">
    <source>
        <dbReference type="ARBA" id="ARBA00022741"/>
    </source>
</evidence>
<dbReference type="Proteomes" id="UP000305674">
    <property type="component" value="Unassembled WGS sequence"/>
</dbReference>
<name>A0A4U1BG55_9GAMM</name>
<dbReference type="PROSITE" id="PS50893">
    <property type="entry name" value="ABC_TRANSPORTER_2"/>
    <property type="match status" value="1"/>
</dbReference>
<accession>A0A4U1BG55</accession>
<dbReference type="GO" id="GO:0016887">
    <property type="term" value="F:ATP hydrolysis activity"/>
    <property type="evidence" value="ECO:0007669"/>
    <property type="project" value="InterPro"/>
</dbReference>
<evidence type="ECO:0000259" key="5">
    <source>
        <dbReference type="PROSITE" id="PS50893"/>
    </source>
</evidence>
<dbReference type="SMART" id="SM00382">
    <property type="entry name" value="AAA"/>
    <property type="match status" value="1"/>
</dbReference>
<dbReference type="EMBL" id="SWCI01000004">
    <property type="protein sequence ID" value="TKB49410.1"/>
    <property type="molecule type" value="Genomic_DNA"/>
</dbReference>
<evidence type="ECO:0000256" key="2">
    <source>
        <dbReference type="ARBA" id="ARBA00022448"/>
    </source>
</evidence>
<evidence type="ECO:0000256" key="1">
    <source>
        <dbReference type="ARBA" id="ARBA00005417"/>
    </source>
</evidence>
<dbReference type="OrthoDB" id="9781337at2"/>
<dbReference type="InterPro" id="IPR003439">
    <property type="entry name" value="ABC_transporter-like_ATP-bd"/>
</dbReference>
<evidence type="ECO:0000256" key="4">
    <source>
        <dbReference type="ARBA" id="ARBA00022840"/>
    </source>
</evidence>